<dbReference type="SUPFAM" id="SSF46785">
    <property type="entry name" value="Winged helix' DNA-binding domain"/>
    <property type="match status" value="1"/>
</dbReference>
<evidence type="ECO:0000259" key="6">
    <source>
        <dbReference type="PROSITE" id="PS50949"/>
    </source>
</evidence>
<dbReference type="Proteomes" id="UP000238196">
    <property type="component" value="Unassembled WGS sequence"/>
</dbReference>
<comment type="caution">
    <text evidence="7">The sequence shown here is derived from an EMBL/GenBank/DDBJ whole genome shotgun (WGS) entry which is preliminary data.</text>
</comment>
<dbReference type="InterPro" id="IPR036390">
    <property type="entry name" value="WH_DNA-bd_sf"/>
</dbReference>
<dbReference type="InterPro" id="IPR015421">
    <property type="entry name" value="PyrdxlP-dep_Trfase_major"/>
</dbReference>
<keyword evidence="2" id="KW-0663">Pyridoxal phosphate</keyword>
<keyword evidence="5" id="KW-0804">Transcription</keyword>
<dbReference type="InterPro" id="IPR051446">
    <property type="entry name" value="HTH_trans_reg/aminotransferase"/>
</dbReference>
<dbReference type="GO" id="GO:0030170">
    <property type="term" value="F:pyridoxal phosphate binding"/>
    <property type="evidence" value="ECO:0007669"/>
    <property type="project" value="InterPro"/>
</dbReference>
<reference evidence="7 8" key="1">
    <citation type="submission" date="2018-02" db="EMBL/GenBank/DDBJ databases">
        <title>novel marine gammaproteobacteria from coastal saline agro ecosystem.</title>
        <authorList>
            <person name="Krishnan R."/>
            <person name="Ramesh Kumar N."/>
        </authorList>
    </citation>
    <scope>NUCLEOTIDE SEQUENCE [LARGE SCALE GENOMIC DNA]</scope>
    <source>
        <strain evidence="7 8">228</strain>
    </source>
</reference>
<proteinExistence type="inferred from homology"/>
<dbReference type="PANTHER" id="PTHR46577:SF1">
    <property type="entry name" value="HTH-TYPE TRANSCRIPTIONAL REGULATORY PROTEIN GABR"/>
    <property type="match status" value="1"/>
</dbReference>
<evidence type="ECO:0000256" key="2">
    <source>
        <dbReference type="ARBA" id="ARBA00022898"/>
    </source>
</evidence>
<protein>
    <submittedName>
        <fullName evidence="7">GntR family transcriptional regulator</fullName>
    </submittedName>
</protein>
<comment type="similarity">
    <text evidence="1">In the C-terminal section; belongs to the class-I pyridoxal-phosphate-dependent aminotransferase family.</text>
</comment>
<dbReference type="CDD" id="cd00609">
    <property type="entry name" value="AAT_like"/>
    <property type="match status" value="1"/>
</dbReference>
<dbReference type="CDD" id="cd07377">
    <property type="entry name" value="WHTH_GntR"/>
    <property type="match status" value="1"/>
</dbReference>
<evidence type="ECO:0000256" key="1">
    <source>
        <dbReference type="ARBA" id="ARBA00005384"/>
    </source>
</evidence>
<dbReference type="SMART" id="SM00345">
    <property type="entry name" value="HTH_GNTR"/>
    <property type="match status" value="1"/>
</dbReference>
<evidence type="ECO:0000313" key="7">
    <source>
        <dbReference type="EMBL" id="PPC73938.1"/>
    </source>
</evidence>
<dbReference type="Gene3D" id="1.10.10.10">
    <property type="entry name" value="Winged helix-like DNA-binding domain superfamily/Winged helix DNA-binding domain"/>
    <property type="match status" value="1"/>
</dbReference>
<keyword evidence="4" id="KW-0238">DNA-binding</keyword>
<dbReference type="EMBL" id="PRLP01000169">
    <property type="protein sequence ID" value="PPC73938.1"/>
    <property type="molecule type" value="Genomic_DNA"/>
</dbReference>
<dbReference type="OrthoDB" id="9812645at2"/>
<evidence type="ECO:0000313" key="8">
    <source>
        <dbReference type="Proteomes" id="UP000238196"/>
    </source>
</evidence>
<evidence type="ECO:0000256" key="4">
    <source>
        <dbReference type="ARBA" id="ARBA00023125"/>
    </source>
</evidence>
<dbReference type="PROSITE" id="PS50949">
    <property type="entry name" value="HTH_GNTR"/>
    <property type="match status" value="1"/>
</dbReference>
<evidence type="ECO:0000256" key="3">
    <source>
        <dbReference type="ARBA" id="ARBA00023015"/>
    </source>
</evidence>
<feature type="domain" description="HTH gntR-type" evidence="6">
    <location>
        <begin position="15"/>
        <end position="83"/>
    </location>
</feature>
<dbReference type="InterPro" id="IPR004839">
    <property type="entry name" value="Aminotransferase_I/II_large"/>
</dbReference>
<dbReference type="Gene3D" id="3.40.640.10">
    <property type="entry name" value="Type I PLP-dependent aspartate aminotransferase-like (Major domain)"/>
    <property type="match status" value="1"/>
</dbReference>
<keyword evidence="3" id="KW-0805">Transcription regulation</keyword>
<dbReference type="PANTHER" id="PTHR46577">
    <property type="entry name" value="HTH-TYPE TRANSCRIPTIONAL REGULATORY PROTEIN GABR"/>
    <property type="match status" value="1"/>
</dbReference>
<organism evidence="7 8">
    <name type="scientific">Proteobacteria bacterium 228</name>
    <dbReference type="NCBI Taxonomy" id="2083153"/>
    <lineage>
        <taxon>Bacteria</taxon>
        <taxon>Pseudomonadati</taxon>
        <taxon>Pseudomonadota</taxon>
    </lineage>
</organism>
<dbReference type="InterPro" id="IPR036388">
    <property type="entry name" value="WH-like_DNA-bd_sf"/>
</dbReference>
<dbReference type="GO" id="GO:0003677">
    <property type="term" value="F:DNA binding"/>
    <property type="evidence" value="ECO:0007669"/>
    <property type="project" value="UniProtKB-KW"/>
</dbReference>
<sequence>MLARWRTALAQSHDRPTYLMIADIIAEEINSGALQPRDRLPPLRDLAEAVNINYTTAARGYSEARSRGLIDSRPGMGTFIKGRSVSVPLSGGSSFEMTMNLPTEPAIPGLTEQIRAGAFNLFAHRDMYSLFRYQDFGGSEQDKEAGVMWLGRALKQAQVDNVLVCPGIHSALVALLSQLVTDGGMICACTLVYPGLKAIAAQLNLSIYALECDNDGPVVRAFEDACKTGNVRAFYINPTLQNPTTITIPLRRREALADVALRYSIPIIEDDAYAALASKPLTSMAELAPELTYYVTGLSKCFGAGLRIAYLHAPNPRLAKRIAGALRALTVMSSPITNGLATQWIMEGTADAMLKAIRSEARARQQRAARHLAAFDFKASPDGFHLWLTLPKGVDWNPAHLAAHLRSQRLGAVSSAAFCTDNNPPNALRLCLGGSSTLQQCEESLMLMADILEHPSHLSGLVL</sequence>
<dbReference type="InterPro" id="IPR000524">
    <property type="entry name" value="Tscrpt_reg_HTH_GntR"/>
</dbReference>
<name>A0A2S5KGM4_9PROT</name>
<dbReference type="Pfam" id="PF00155">
    <property type="entry name" value="Aminotran_1_2"/>
    <property type="match status" value="1"/>
</dbReference>
<dbReference type="InterPro" id="IPR015424">
    <property type="entry name" value="PyrdxlP-dep_Trfase"/>
</dbReference>
<dbReference type="GO" id="GO:0003700">
    <property type="term" value="F:DNA-binding transcription factor activity"/>
    <property type="evidence" value="ECO:0007669"/>
    <property type="project" value="InterPro"/>
</dbReference>
<dbReference type="SUPFAM" id="SSF53383">
    <property type="entry name" value="PLP-dependent transferases"/>
    <property type="match status" value="1"/>
</dbReference>
<dbReference type="AlphaFoldDB" id="A0A2S5KGM4"/>
<evidence type="ECO:0000256" key="5">
    <source>
        <dbReference type="ARBA" id="ARBA00023163"/>
    </source>
</evidence>
<gene>
    <name evidence="7" type="ORF">C4K68_27835</name>
</gene>
<accession>A0A2S5KGM4</accession>
<dbReference type="Pfam" id="PF00392">
    <property type="entry name" value="GntR"/>
    <property type="match status" value="1"/>
</dbReference>